<evidence type="ECO:0000259" key="7">
    <source>
        <dbReference type="Pfam" id="PF00482"/>
    </source>
</evidence>
<keyword evidence="2" id="KW-1003">Cell membrane</keyword>
<accession>A0A6F8ZE59</accession>
<dbReference type="Gene3D" id="1.20.81.30">
    <property type="entry name" value="Type II secretion system (T2SS), domain F"/>
    <property type="match status" value="1"/>
</dbReference>
<dbReference type="KEGG" id="hfv:R50_0383"/>
<dbReference type="PANTHER" id="PTHR35007:SF2">
    <property type="entry name" value="PILUS ASSEMBLE PROTEIN"/>
    <property type="match status" value="1"/>
</dbReference>
<dbReference type="EMBL" id="LR778114">
    <property type="protein sequence ID" value="CAB1127889.1"/>
    <property type="molecule type" value="Genomic_DNA"/>
</dbReference>
<dbReference type="PANTHER" id="PTHR35007">
    <property type="entry name" value="INTEGRAL MEMBRANE PROTEIN-RELATED"/>
    <property type="match status" value="1"/>
</dbReference>
<dbReference type="InterPro" id="IPR042094">
    <property type="entry name" value="T2SS_GspF_sf"/>
</dbReference>
<comment type="subcellular location">
    <subcellularLocation>
        <location evidence="1">Cell membrane</location>
        <topology evidence="1">Multi-pass membrane protein</topology>
    </subcellularLocation>
</comment>
<dbReference type="InterPro" id="IPR018076">
    <property type="entry name" value="T2SS_GspF_dom"/>
</dbReference>
<evidence type="ECO:0000256" key="6">
    <source>
        <dbReference type="SAM" id="Phobius"/>
    </source>
</evidence>
<organism evidence="8 9">
    <name type="scientific">Candidatus Hydrogenisulfobacillus filiaventi</name>
    <dbReference type="NCBI Taxonomy" id="2707344"/>
    <lineage>
        <taxon>Bacteria</taxon>
        <taxon>Bacillati</taxon>
        <taxon>Bacillota</taxon>
        <taxon>Clostridia</taxon>
        <taxon>Eubacteriales</taxon>
        <taxon>Clostridiales Family XVII. Incertae Sedis</taxon>
        <taxon>Candidatus Hydrogenisulfobacillus</taxon>
    </lineage>
</organism>
<dbReference type="AlphaFoldDB" id="A0A6F8ZE59"/>
<evidence type="ECO:0000256" key="4">
    <source>
        <dbReference type="ARBA" id="ARBA00022989"/>
    </source>
</evidence>
<keyword evidence="5 6" id="KW-0472">Membrane</keyword>
<evidence type="ECO:0000256" key="2">
    <source>
        <dbReference type="ARBA" id="ARBA00022475"/>
    </source>
</evidence>
<name>A0A6F8ZE59_9FIRM</name>
<keyword evidence="9" id="KW-1185">Reference proteome</keyword>
<keyword evidence="3 6" id="KW-0812">Transmembrane</keyword>
<feature type="domain" description="Type II secretion system protein GspF" evidence="7">
    <location>
        <begin position="23"/>
        <end position="147"/>
    </location>
</feature>
<reference evidence="8 9" key="1">
    <citation type="submission" date="2020-02" db="EMBL/GenBank/DDBJ databases">
        <authorList>
            <person name="Hogendoorn C."/>
        </authorList>
    </citation>
    <scope>NUCLEOTIDE SEQUENCE [LARGE SCALE GENOMIC DNA]</scope>
    <source>
        <strain evidence="8">R501</strain>
    </source>
</reference>
<feature type="transmembrane region" description="Helical" evidence="6">
    <location>
        <begin position="128"/>
        <end position="155"/>
    </location>
</feature>
<proteinExistence type="predicted"/>
<evidence type="ECO:0000256" key="3">
    <source>
        <dbReference type="ARBA" id="ARBA00022692"/>
    </source>
</evidence>
<dbReference type="Proteomes" id="UP000503399">
    <property type="component" value="Chromosome"/>
</dbReference>
<evidence type="ECO:0000256" key="1">
    <source>
        <dbReference type="ARBA" id="ARBA00004651"/>
    </source>
</evidence>
<evidence type="ECO:0000313" key="9">
    <source>
        <dbReference type="Proteomes" id="UP000503399"/>
    </source>
</evidence>
<dbReference type="Pfam" id="PF00482">
    <property type="entry name" value="T2SSF"/>
    <property type="match status" value="1"/>
</dbReference>
<dbReference type="GO" id="GO:0005886">
    <property type="term" value="C:plasma membrane"/>
    <property type="evidence" value="ECO:0007669"/>
    <property type="project" value="UniProtKB-SubCell"/>
</dbReference>
<evidence type="ECO:0000256" key="5">
    <source>
        <dbReference type="ARBA" id="ARBA00023136"/>
    </source>
</evidence>
<protein>
    <submittedName>
        <fullName evidence="8">Type II/IV secretion system protein TadC, associated with Flp pilus assembly</fullName>
    </submittedName>
</protein>
<sequence length="161" mass="17340">MHLNTQVQQRRRALLAELPEVFDLLATAMRAGLSFDAALRRIVSHLRGPAAEVFGRLVQQLQVGVGRQEALEEAARRTDLPLLTQFAAMVAQASATGGSLSDILEALARTGKAERLGRVREAAARLPVVLLFPMVAFILPALFIVLLGPAVMAILPRLGSL</sequence>
<gene>
    <name evidence="8" type="ORF">R50_0383</name>
</gene>
<keyword evidence="4 6" id="KW-1133">Transmembrane helix</keyword>
<evidence type="ECO:0000313" key="8">
    <source>
        <dbReference type="EMBL" id="CAB1127889.1"/>
    </source>
</evidence>